<sequence>MRNEPKAVAERLVLSQYPNCLLAVLGGSAGRGEHNEYSDLDIVIVDDLVTESYARKTIAVEDWIVELFFLNSAGYEDMFDAGVQSGNPTLQRILTEGIIIASTPEGLKVREAAQSDLEYGPMPFSSYDLDVSRYAITEYMMDLRSLTRPVEIWFTAQKLTILLCEFHLRVRQHWIGEGKTLFRLLERHDPETAERMDQALTFLYVDNDKEPILQLSEHILAPYGGPFLKGFEDQGF</sequence>
<dbReference type="CDD" id="cd05403">
    <property type="entry name" value="NT_KNTase_like"/>
    <property type="match status" value="1"/>
</dbReference>
<name>A0A848M8D1_PAELE</name>
<accession>A0A848M8D1</accession>
<protein>
    <submittedName>
        <fullName evidence="2">Nucleotidyltransferase domain-containing protein</fullName>
    </submittedName>
</protein>
<dbReference type="Pfam" id="PF01909">
    <property type="entry name" value="NTP_transf_2"/>
    <property type="match status" value="1"/>
</dbReference>
<feature type="domain" description="Polymerase nucleotidyl transferase" evidence="1">
    <location>
        <begin position="22"/>
        <end position="66"/>
    </location>
</feature>
<dbReference type="Gene3D" id="3.30.460.10">
    <property type="entry name" value="Beta Polymerase, domain 2"/>
    <property type="match status" value="1"/>
</dbReference>
<evidence type="ECO:0000259" key="1">
    <source>
        <dbReference type="Pfam" id="PF01909"/>
    </source>
</evidence>
<dbReference type="GO" id="GO:0016779">
    <property type="term" value="F:nucleotidyltransferase activity"/>
    <property type="evidence" value="ECO:0007669"/>
    <property type="project" value="InterPro"/>
</dbReference>
<dbReference type="SUPFAM" id="SSF81301">
    <property type="entry name" value="Nucleotidyltransferase"/>
    <property type="match status" value="1"/>
</dbReference>
<comment type="caution">
    <text evidence="2">The sequence shown here is derived from an EMBL/GenBank/DDBJ whole genome shotgun (WGS) entry which is preliminary data.</text>
</comment>
<keyword evidence="3" id="KW-1185">Reference proteome</keyword>
<reference evidence="2 3" key="1">
    <citation type="submission" date="2020-04" db="EMBL/GenBank/DDBJ databases">
        <title>Paenibacillus algicola sp. nov., a novel marine bacterium producing alginate lyase.</title>
        <authorList>
            <person name="Huang H."/>
        </authorList>
    </citation>
    <scope>NUCLEOTIDE SEQUENCE [LARGE SCALE GENOMIC DNA]</scope>
    <source>
        <strain evidence="2 3">L7-75</strain>
    </source>
</reference>
<dbReference type="AlphaFoldDB" id="A0A848M8D1"/>
<proteinExistence type="predicted"/>
<keyword evidence="2" id="KW-0808">Transferase</keyword>
<evidence type="ECO:0000313" key="2">
    <source>
        <dbReference type="EMBL" id="NMO96529.1"/>
    </source>
</evidence>
<dbReference type="EMBL" id="JABBPN010000010">
    <property type="protein sequence ID" value="NMO96529.1"/>
    <property type="molecule type" value="Genomic_DNA"/>
</dbReference>
<dbReference type="Proteomes" id="UP000565468">
    <property type="component" value="Unassembled WGS sequence"/>
</dbReference>
<dbReference type="RefSeq" id="WP_169505316.1">
    <property type="nucleotide sequence ID" value="NZ_JABBPN010000010.1"/>
</dbReference>
<organism evidence="2 3">
    <name type="scientific">Paenibacillus lemnae</name>
    <dbReference type="NCBI Taxonomy" id="1330551"/>
    <lineage>
        <taxon>Bacteria</taxon>
        <taxon>Bacillati</taxon>
        <taxon>Bacillota</taxon>
        <taxon>Bacilli</taxon>
        <taxon>Bacillales</taxon>
        <taxon>Paenibacillaceae</taxon>
        <taxon>Paenibacillus</taxon>
    </lineage>
</organism>
<gene>
    <name evidence="2" type="ORF">HII30_12175</name>
</gene>
<evidence type="ECO:0000313" key="3">
    <source>
        <dbReference type="Proteomes" id="UP000565468"/>
    </source>
</evidence>
<dbReference type="InterPro" id="IPR043519">
    <property type="entry name" value="NT_sf"/>
</dbReference>
<dbReference type="InterPro" id="IPR002934">
    <property type="entry name" value="Polymerase_NTP_transf_dom"/>
</dbReference>